<dbReference type="Proteomes" id="UP000622890">
    <property type="component" value="Unassembled WGS sequence"/>
</dbReference>
<dbReference type="EMBL" id="JAEPBG010000009">
    <property type="protein sequence ID" value="MBK4736965.1"/>
    <property type="molecule type" value="Genomic_DNA"/>
</dbReference>
<comment type="caution">
    <text evidence="1">The sequence shown here is derived from an EMBL/GenBank/DDBJ whole genome shotgun (WGS) entry which is preliminary data.</text>
</comment>
<dbReference type="InterPro" id="IPR010261">
    <property type="entry name" value="Tir_chaperone"/>
</dbReference>
<organism evidence="1 2">
    <name type="scientific">Noviherbaspirillum pedocola</name>
    <dbReference type="NCBI Taxonomy" id="2801341"/>
    <lineage>
        <taxon>Bacteria</taxon>
        <taxon>Pseudomonadati</taxon>
        <taxon>Pseudomonadota</taxon>
        <taxon>Betaproteobacteria</taxon>
        <taxon>Burkholderiales</taxon>
        <taxon>Oxalobacteraceae</taxon>
        <taxon>Noviherbaspirillum</taxon>
    </lineage>
</organism>
<protein>
    <submittedName>
        <fullName evidence="1">CesT family type III secretion system chaperone</fullName>
    </submittedName>
</protein>
<evidence type="ECO:0000313" key="1">
    <source>
        <dbReference type="EMBL" id="MBK4736965.1"/>
    </source>
</evidence>
<proteinExistence type="predicted"/>
<dbReference type="CDD" id="cd17020">
    <property type="entry name" value="T3SC_IA_ShcM-like"/>
    <property type="match status" value="1"/>
</dbReference>
<keyword evidence="2" id="KW-1185">Reference proteome</keyword>
<dbReference type="SUPFAM" id="SSF69635">
    <property type="entry name" value="Type III secretory system chaperone-like"/>
    <property type="match status" value="1"/>
</dbReference>
<dbReference type="Gene3D" id="3.30.1460.10">
    <property type="match status" value="1"/>
</dbReference>
<dbReference type="RefSeq" id="WP_200594894.1">
    <property type="nucleotide sequence ID" value="NZ_JAEPBG010000009.1"/>
</dbReference>
<dbReference type="GO" id="GO:0030254">
    <property type="term" value="P:protein secretion by the type III secretion system"/>
    <property type="evidence" value="ECO:0007669"/>
    <property type="project" value="InterPro"/>
</dbReference>
<accession>A0A934SUS7</accession>
<name>A0A934SUS7_9BURK</name>
<dbReference type="Pfam" id="PF05932">
    <property type="entry name" value="CesT"/>
    <property type="match status" value="1"/>
</dbReference>
<sequence>MPIKDFAELRLALASVVAGSPPPRHPQPDGMESLALAIAGVSFLLCHAGATHADRAFLFCEFGPLPETRRVEALERLMEMNLIFFRGNSPVFGRDPINGNILFCSEILFASVSAELLLETLRHIATQAQLWRQTFFLEAQD</sequence>
<dbReference type="AlphaFoldDB" id="A0A934SUS7"/>
<gene>
    <name evidence="1" type="ORF">JJB74_20275</name>
</gene>
<evidence type="ECO:0000313" key="2">
    <source>
        <dbReference type="Proteomes" id="UP000622890"/>
    </source>
</evidence>
<reference evidence="1" key="1">
    <citation type="submission" date="2021-01" db="EMBL/GenBank/DDBJ databases">
        <title>Genome sequence of strain Noviherbaspirillum sp. DKR-6.</title>
        <authorList>
            <person name="Chaudhary D.K."/>
        </authorList>
    </citation>
    <scope>NUCLEOTIDE SEQUENCE</scope>
    <source>
        <strain evidence="1">DKR-6</strain>
    </source>
</reference>